<proteinExistence type="predicted"/>
<keyword evidence="2" id="KW-1185">Reference proteome</keyword>
<dbReference type="OrthoDB" id="2619867at2"/>
<dbReference type="EMBL" id="CP007032">
    <property type="protein sequence ID" value="AHF08563.1"/>
    <property type="molecule type" value="Genomic_DNA"/>
</dbReference>
<reference evidence="1 2" key="1">
    <citation type="submission" date="2013-12" db="EMBL/GenBank/DDBJ databases">
        <authorList>
            <consortium name="DOE Joint Genome Institute"/>
            <person name="Smidt H."/>
            <person name="Huntemann M."/>
            <person name="Han J."/>
            <person name="Chen A."/>
            <person name="Kyrpides N."/>
            <person name="Mavromatis K."/>
            <person name="Markowitz V."/>
            <person name="Palaniappan K."/>
            <person name="Ivanova N."/>
            <person name="Schaumberg A."/>
            <person name="Pati A."/>
            <person name="Liolios K."/>
            <person name="Nordberg H.P."/>
            <person name="Cantor M.N."/>
            <person name="Hua S.X."/>
            <person name="Woyke T."/>
        </authorList>
    </citation>
    <scope>NUCLEOTIDE SEQUENCE [LARGE SCALE GENOMIC DNA]</scope>
    <source>
        <strain evidence="2">DSM 15288</strain>
    </source>
</reference>
<dbReference type="KEGG" id="dmt:DESME_08885"/>
<gene>
    <name evidence="1" type="ORF">DESME_08885</name>
</gene>
<evidence type="ECO:0000313" key="2">
    <source>
        <dbReference type="Proteomes" id="UP000010847"/>
    </source>
</evidence>
<sequence length="607" mass="67268">MPLRQRYLRENTTKELTYADFSGGLNYRDNPSLIASNQTPECQNIRVRDGTIDKRPGYKRLYPTSLGTGKINGLFQYKKANGNTYRLLTWGTELYTQYGSSQPVSIKTGFANAKASFFVLNDISYIKNGTDYLSFDGTTCADVTTNAYIPTVLIGRSPSGSPNAGTTNESFNLLSAGFKISFSADGTSSVYNLPYTNLDVTLLTAVVNNANKIETTDFTVNRITGAITFTAIPATGTNNVIITAYKASLTHPEYIKNCTITAVYGGKTSATVFFSGNPNFPDQVWHSRLYGSNYSADYFPDDAWQKIPGNVSGLSHIYDLLYVSHSNGHGYLSYVDGVNYPVFPYADINLEKGSDIPGSIQDVNNSVICASTTNGILQILSNTTLNNRLSVVEISDLINKAGVERLDLGLLRQLNLKDAISYNFDGYYGLCVNNVCYVWDYKLNIWLYDVNIPASCFSVIDNTLCFGSNTEGLIYQFDPTIANDDGVAIDAWSTTRVEHDGTPTWIKVISKLDLTAKPMNRGSVDLLFLSRQGVADIALNMQTSAFSYAGFSYVNFTYSTSFFPIVKRKSMSKRANYFQFKFQNNVLDERMSIVSLKIEYDQGSEMR</sequence>
<protein>
    <recommendedName>
        <fullName evidence="3">Stabilization protein</fullName>
    </recommendedName>
</protein>
<organism evidence="1 2">
    <name type="scientific">Desulfitobacterium metallireducens DSM 15288</name>
    <dbReference type="NCBI Taxonomy" id="871968"/>
    <lineage>
        <taxon>Bacteria</taxon>
        <taxon>Bacillati</taxon>
        <taxon>Bacillota</taxon>
        <taxon>Clostridia</taxon>
        <taxon>Eubacteriales</taxon>
        <taxon>Desulfitobacteriaceae</taxon>
        <taxon>Desulfitobacterium</taxon>
    </lineage>
</organism>
<dbReference type="eggNOG" id="ENOG502ZCHM">
    <property type="taxonomic scope" value="Bacteria"/>
</dbReference>
<accession>W0EGB6</accession>
<dbReference type="AlphaFoldDB" id="W0EGB6"/>
<evidence type="ECO:0000313" key="1">
    <source>
        <dbReference type="EMBL" id="AHF08563.1"/>
    </source>
</evidence>
<dbReference type="STRING" id="871968.DESME_08885"/>
<dbReference type="RefSeq" id="WP_006719105.1">
    <property type="nucleotide sequence ID" value="NZ_CP007032.1"/>
</dbReference>
<dbReference type="Proteomes" id="UP000010847">
    <property type="component" value="Chromosome"/>
</dbReference>
<evidence type="ECO:0008006" key="3">
    <source>
        <dbReference type="Google" id="ProtNLM"/>
    </source>
</evidence>
<name>W0EGB6_9FIRM</name>
<dbReference type="HOGENOM" id="CLU_449592_0_0_9"/>